<dbReference type="FunFam" id="3.40.50.1000:FF:000029">
    <property type="entry name" value="3-deoxy-D-manno-octulosonate 8-phosphate phosphatase KdsC"/>
    <property type="match status" value="1"/>
</dbReference>
<feature type="binding site" evidence="12">
    <location>
        <position position="117"/>
    </location>
    <ligand>
        <name>Mg(2+)</name>
        <dbReference type="ChEBI" id="CHEBI:18420"/>
    </ligand>
</feature>
<dbReference type="InterPro" id="IPR006549">
    <property type="entry name" value="HAD-SF_hydro_IIIA"/>
</dbReference>
<gene>
    <name evidence="13" type="ORF">EDC27_2289</name>
</gene>
<name>A0A3N1ULQ2_9BACT</name>
<dbReference type="Gene3D" id="3.40.50.1000">
    <property type="entry name" value="HAD superfamily/HAD-like"/>
    <property type="match status" value="1"/>
</dbReference>
<feature type="binding site" evidence="12">
    <location>
        <position position="24"/>
    </location>
    <ligand>
        <name>Mg(2+)</name>
        <dbReference type="ChEBI" id="CHEBI:18420"/>
    </ligand>
</feature>
<evidence type="ECO:0000313" key="13">
    <source>
        <dbReference type="EMBL" id="ROQ91013.1"/>
    </source>
</evidence>
<keyword evidence="9 12" id="KW-0460">Magnesium</keyword>
<evidence type="ECO:0000256" key="4">
    <source>
        <dbReference type="ARBA" id="ARBA00011881"/>
    </source>
</evidence>
<dbReference type="GO" id="GO:0009103">
    <property type="term" value="P:lipopolysaccharide biosynthetic process"/>
    <property type="evidence" value="ECO:0007669"/>
    <property type="project" value="UniProtKB-KW"/>
</dbReference>
<evidence type="ECO:0000256" key="7">
    <source>
        <dbReference type="ARBA" id="ARBA00022723"/>
    </source>
</evidence>
<dbReference type="SFLD" id="SFLDG01138">
    <property type="entry name" value="C1.6.2:_Deoxy-d-mannose-octulo"/>
    <property type="match status" value="1"/>
</dbReference>
<feature type="binding site" evidence="12">
    <location>
        <position position="26"/>
    </location>
    <ligand>
        <name>substrate</name>
    </ligand>
</feature>
<evidence type="ECO:0000256" key="9">
    <source>
        <dbReference type="ARBA" id="ARBA00022842"/>
    </source>
</evidence>
<evidence type="ECO:0000256" key="3">
    <source>
        <dbReference type="ARBA" id="ARBA00005893"/>
    </source>
</evidence>
<keyword evidence="10" id="KW-0448">Lipopolysaccharide biosynthesis</keyword>
<dbReference type="Pfam" id="PF08282">
    <property type="entry name" value="Hydrolase_3"/>
    <property type="match status" value="1"/>
</dbReference>
<comment type="catalytic activity">
    <reaction evidence="1">
        <text>3-deoxy-alpha-D-manno-2-octulosonate-8-phosphate + H2O = 3-deoxy-alpha-D-manno-oct-2-ulosonate + phosphate</text>
        <dbReference type="Rhea" id="RHEA:11500"/>
        <dbReference type="ChEBI" id="CHEBI:15377"/>
        <dbReference type="ChEBI" id="CHEBI:43474"/>
        <dbReference type="ChEBI" id="CHEBI:85985"/>
        <dbReference type="ChEBI" id="CHEBI:85986"/>
        <dbReference type="EC" id="3.1.3.45"/>
    </reaction>
</comment>
<dbReference type="PANTHER" id="PTHR21485:SF6">
    <property type="entry name" value="N-ACYLNEURAMINATE CYTIDYLYLTRANSFERASE-RELATED"/>
    <property type="match status" value="1"/>
</dbReference>
<evidence type="ECO:0000256" key="8">
    <source>
        <dbReference type="ARBA" id="ARBA00022801"/>
    </source>
</evidence>
<dbReference type="GO" id="GO:0019143">
    <property type="term" value="F:3-deoxy-manno-octulosonate-8-phosphatase activity"/>
    <property type="evidence" value="ECO:0007669"/>
    <property type="project" value="UniProtKB-EC"/>
</dbReference>
<evidence type="ECO:0000256" key="10">
    <source>
        <dbReference type="ARBA" id="ARBA00022985"/>
    </source>
</evidence>
<evidence type="ECO:0000256" key="2">
    <source>
        <dbReference type="ARBA" id="ARBA00001946"/>
    </source>
</evidence>
<evidence type="ECO:0000256" key="6">
    <source>
        <dbReference type="ARBA" id="ARBA00020092"/>
    </source>
</evidence>
<dbReference type="AlphaFoldDB" id="A0A3N1ULQ2"/>
<dbReference type="RefSeq" id="WP_245994499.1">
    <property type="nucleotide sequence ID" value="NZ_RJVA01000013.1"/>
</dbReference>
<dbReference type="NCBIfam" id="TIGR01670">
    <property type="entry name" value="KdsC-phosphatas"/>
    <property type="match status" value="1"/>
</dbReference>
<dbReference type="CDD" id="cd01630">
    <property type="entry name" value="HAD_KDO-like"/>
    <property type="match status" value="1"/>
</dbReference>
<sequence length="185" mass="20461">MTMTIGVNEATKERIRAVRMVIFDVDGVLTDGGITIHDDGSESKTFDVKDGHGMKLLQRAGLQIALLSGRFSACVEHRAKGLGIEHVYQGFHRKLEAYEAIKASTGLKDHQIAYVGDDLIDIPVMRRVGFAVCVRDAVEHVKPFAHYITQRDGGKGAAREICELILNVQGLWDRVTARYVQEVLG</sequence>
<keyword evidence="8" id="KW-0378">Hydrolase</keyword>
<dbReference type="SFLD" id="SFLDS00003">
    <property type="entry name" value="Haloacid_Dehalogenase"/>
    <property type="match status" value="1"/>
</dbReference>
<dbReference type="SUPFAM" id="SSF56784">
    <property type="entry name" value="HAD-like"/>
    <property type="match status" value="1"/>
</dbReference>
<dbReference type="InterPro" id="IPR036412">
    <property type="entry name" value="HAD-like_sf"/>
</dbReference>
<reference evidence="13 14" key="1">
    <citation type="submission" date="2018-11" db="EMBL/GenBank/DDBJ databases">
        <title>Genomic Encyclopedia of Type Strains, Phase IV (KMG-IV): sequencing the most valuable type-strain genomes for metagenomic binning, comparative biology and taxonomic classification.</title>
        <authorList>
            <person name="Goeker M."/>
        </authorList>
    </citation>
    <scope>NUCLEOTIDE SEQUENCE [LARGE SCALE GENOMIC DNA]</scope>
    <source>
        <strain evidence="13 14">DSM 22027</strain>
    </source>
</reference>
<dbReference type="InterPro" id="IPR023214">
    <property type="entry name" value="HAD_sf"/>
</dbReference>
<dbReference type="PANTHER" id="PTHR21485">
    <property type="entry name" value="HAD SUPERFAMILY MEMBERS CMAS AND KDSC"/>
    <property type="match status" value="1"/>
</dbReference>
<protein>
    <recommendedName>
        <fullName evidence="6">3-deoxy-D-manno-octulosonate 8-phosphate phosphatase KdsC</fullName>
        <ecNumber evidence="5">3.1.3.45</ecNumber>
    </recommendedName>
    <alternativeName>
        <fullName evidence="11">KDO 8-P phosphatase</fullName>
    </alternativeName>
</protein>
<dbReference type="EC" id="3.1.3.45" evidence="5"/>
<comment type="similarity">
    <text evidence="3">Belongs to the KdsC family.</text>
</comment>
<dbReference type="GO" id="GO:0008781">
    <property type="term" value="F:N-acylneuraminate cytidylyltransferase activity"/>
    <property type="evidence" value="ECO:0007669"/>
    <property type="project" value="TreeGrafter"/>
</dbReference>
<dbReference type="SFLD" id="SFLDG01136">
    <property type="entry name" value="C1.6:_Phosphoserine_Phosphatas"/>
    <property type="match status" value="1"/>
</dbReference>
<dbReference type="Proteomes" id="UP000276223">
    <property type="component" value="Unassembled WGS sequence"/>
</dbReference>
<accession>A0A3N1ULQ2</accession>
<dbReference type="InterPro" id="IPR050793">
    <property type="entry name" value="CMP-NeuNAc_synthase"/>
</dbReference>
<organism evidence="13 14">
    <name type="scientific">Desulfosoma caldarium</name>
    <dbReference type="NCBI Taxonomy" id="610254"/>
    <lineage>
        <taxon>Bacteria</taxon>
        <taxon>Pseudomonadati</taxon>
        <taxon>Thermodesulfobacteriota</taxon>
        <taxon>Syntrophobacteria</taxon>
        <taxon>Syntrophobacterales</taxon>
        <taxon>Syntrophobacteraceae</taxon>
        <taxon>Desulfosoma</taxon>
    </lineage>
</organism>
<comment type="subunit">
    <text evidence="4">Homotetramer.</text>
</comment>
<dbReference type="GO" id="GO:0046872">
    <property type="term" value="F:metal ion binding"/>
    <property type="evidence" value="ECO:0007669"/>
    <property type="project" value="UniProtKB-KW"/>
</dbReference>
<evidence type="ECO:0000256" key="11">
    <source>
        <dbReference type="ARBA" id="ARBA00031051"/>
    </source>
</evidence>
<dbReference type="PIRSF" id="PIRSF006118">
    <property type="entry name" value="KDO8-P_Ptase"/>
    <property type="match status" value="1"/>
</dbReference>
<dbReference type="EMBL" id="RJVA01000013">
    <property type="protein sequence ID" value="ROQ91013.1"/>
    <property type="molecule type" value="Genomic_DNA"/>
</dbReference>
<evidence type="ECO:0000256" key="1">
    <source>
        <dbReference type="ARBA" id="ARBA00000898"/>
    </source>
</evidence>
<evidence type="ECO:0000313" key="14">
    <source>
        <dbReference type="Proteomes" id="UP000276223"/>
    </source>
</evidence>
<keyword evidence="7 12" id="KW-0479">Metal-binding</keyword>
<evidence type="ECO:0000256" key="12">
    <source>
        <dbReference type="PIRSR" id="PIRSR006118-2"/>
    </source>
</evidence>
<comment type="cofactor">
    <cofactor evidence="2 12">
        <name>Mg(2+)</name>
        <dbReference type="ChEBI" id="CHEBI:18420"/>
    </cofactor>
</comment>
<evidence type="ECO:0000256" key="5">
    <source>
        <dbReference type="ARBA" id="ARBA00013066"/>
    </source>
</evidence>
<dbReference type="InterPro" id="IPR010023">
    <property type="entry name" value="KdsC_fam"/>
</dbReference>
<keyword evidence="14" id="KW-1185">Reference proteome</keyword>
<proteinExistence type="inferred from homology"/>
<comment type="caution">
    <text evidence="13">The sequence shown here is derived from an EMBL/GenBank/DDBJ whole genome shotgun (WGS) entry which is preliminary data.</text>
</comment>
<dbReference type="NCBIfam" id="TIGR01662">
    <property type="entry name" value="HAD-SF-IIIA"/>
    <property type="match status" value="1"/>
</dbReference>